<keyword evidence="3" id="KW-0326">Glycosidase</keyword>
<dbReference type="SMART" id="SM00641">
    <property type="entry name" value="Glyco_25"/>
    <property type="match status" value="1"/>
</dbReference>
<dbReference type="PROSITE" id="PS51904">
    <property type="entry name" value="GLYCOSYL_HYDROL_F25_2"/>
    <property type="match status" value="1"/>
</dbReference>
<dbReference type="Proteomes" id="UP000294498">
    <property type="component" value="Unassembled WGS sequence"/>
</dbReference>
<dbReference type="PANTHER" id="PTHR34135">
    <property type="entry name" value="LYSOZYME"/>
    <property type="match status" value="1"/>
</dbReference>
<dbReference type="RefSeq" id="WP_133999784.1">
    <property type="nucleotide sequence ID" value="NZ_SODV01000002.1"/>
</dbReference>
<dbReference type="InterPro" id="IPR018077">
    <property type="entry name" value="Glyco_hydro_fam25_subgr"/>
</dbReference>
<evidence type="ECO:0000313" key="5">
    <source>
        <dbReference type="Proteomes" id="UP000294498"/>
    </source>
</evidence>
<evidence type="ECO:0000313" key="4">
    <source>
        <dbReference type="EMBL" id="TDW97478.1"/>
    </source>
</evidence>
<keyword evidence="2" id="KW-0378">Hydrolase</keyword>
<comment type="caution">
    <text evidence="4">The sequence shown here is derived from an EMBL/GenBank/DDBJ whole genome shotgun (WGS) entry which is preliminary data.</text>
</comment>
<dbReference type="Pfam" id="PF01183">
    <property type="entry name" value="Glyco_hydro_25"/>
    <property type="match status" value="1"/>
</dbReference>
<dbReference type="InterPro" id="IPR017853">
    <property type="entry name" value="GH"/>
</dbReference>
<evidence type="ECO:0000256" key="2">
    <source>
        <dbReference type="ARBA" id="ARBA00022801"/>
    </source>
</evidence>
<accession>A0A4R8DIY3</accession>
<dbReference type="Gene3D" id="3.20.20.80">
    <property type="entry name" value="Glycosidases"/>
    <property type="match status" value="1"/>
</dbReference>
<proteinExistence type="inferred from homology"/>
<name>A0A4R8DIY3_9BACT</name>
<sequence>MTKGIDVSHLNGQPGHHPIDWQQVAKATTPHGSVKFAFIKATEGVAFDDPATASNAQEAKAAGVSFGYYHFAHPATYSASDEASHFYRRVTGLTTPTFTYPFALDLETNSNPNTKASLSPANYLAWVEQFMTVFLGHFGKAPVPEIIIYGAPDFLDRNLPATHTLGEQYKLWVAHVNVAVPRLPKGWSDWTLWQYSWNETVTGVANPTLDADLAKI</sequence>
<dbReference type="SUPFAM" id="SSF51445">
    <property type="entry name" value="(Trans)glycosidases"/>
    <property type="match status" value="1"/>
</dbReference>
<evidence type="ECO:0000256" key="1">
    <source>
        <dbReference type="ARBA" id="ARBA00010646"/>
    </source>
</evidence>
<dbReference type="EMBL" id="SODV01000002">
    <property type="protein sequence ID" value="TDW97478.1"/>
    <property type="molecule type" value="Genomic_DNA"/>
</dbReference>
<dbReference type="OrthoDB" id="9798192at2"/>
<dbReference type="AlphaFoldDB" id="A0A4R8DIY3"/>
<dbReference type="GO" id="GO:0009253">
    <property type="term" value="P:peptidoglycan catabolic process"/>
    <property type="evidence" value="ECO:0007669"/>
    <property type="project" value="InterPro"/>
</dbReference>
<gene>
    <name evidence="4" type="ORF">EDB95_5328</name>
</gene>
<organism evidence="4 5">
    <name type="scientific">Dinghuibacter silviterrae</name>
    <dbReference type="NCBI Taxonomy" id="1539049"/>
    <lineage>
        <taxon>Bacteria</taxon>
        <taxon>Pseudomonadati</taxon>
        <taxon>Bacteroidota</taxon>
        <taxon>Chitinophagia</taxon>
        <taxon>Chitinophagales</taxon>
        <taxon>Chitinophagaceae</taxon>
        <taxon>Dinghuibacter</taxon>
    </lineage>
</organism>
<dbReference type="GO" id="GO:0016998">
    <property type="term" value="P:cell wall macromolecule catabolic process"/>
    <property type="evidence" value="ECO:0007669"/>
    <property type="project" value="InterPro"/>
</dbReference>
<dbReference type="InterPro" id="IPR002053">
    <property type="entry name" value="Glyco_hydro_25"/>
</dbReference>
<reference evidence="4 5" key="1">
    <citation type="submission" date="2019-03" db="EMBL/GenBank/DDBJ databases">
        <title>Genomic Encyclopedia of Type Strains, Phase IV (KMG-IV): sequencing the most valuable type-strain genomes for metagenomic binning, comparative biology and taxonomic classification.</title>
        <authorList>
            <person name="Goeker M."/>
        </authorList>
    </citation>
    <scope>NUCLEOTIDE SEQUENCE [LARGE SCALE GENOMIC DNA]</scope>
    <source>
        <strain evidence="4 5">DSM 100059</strain>
    </source>
</reference>
<dbReference type="PANTHER" id="PTHR34135:SF2">
    <property type="entry name" value="LYSOZYME"/>
    <property type="match status" value="1"/>
</dbReference>
<evidence type="ECO:0000256" key="3">
    <source>
        <dbReference type="ARBA" id="ARBA00023295"/>
    </source>
</evidence>
<protein>
    <submittedName>
        <fullName evidence="4">Lysozyme</fullName>
    </submittedName>
</protein>
<keyword evidence="5" id="KW-1185">Reference proteome</keyword>
<dbReference type="GO" id="GO:0003796">
    <property type="term" value="F:lysozyme activity"/>
    <property type="evidence" value="ECO:0007669"/>
    <property type="project" value="InterPro"/>
</dbReference>
<comment type="similarity">
    <text evidence="1">Belongs to the glycosyl hydrolase 25 family.</text>
</comment>
<dbReference type="GO" id="GO:0016052">
    <property type="term" value="P:carbohydrate catabolic process"/>
    <property type="evidence" value="ECO:0007669"/>
    <property type="project" value="TreeGrafter"/>
</dbReference>
<dbReference type="CDD" id="cd00599">
    <property type="entry name" value="GH25_muramidase"/>
    <property type="match status" value="1"/>
</dbReference>